<dbReference type="VEuPathDB" id="FungiDB:GVI51_K03113"/>
<sequence length="297" mass="33418">MSIEETDSQVVITHPSNSNTSVTILKYGATVTSWKLNGEEQLWLSTAAKLDGSKPVRGGIPLVFPVFGKNQSDELLSKLPQHGFARNSTWEFLGQVKSNPPTVQFGLNPKIANQELVKLWPLDFNLILTIELGEDFLKTAIEVENASEENMKFNWLFHTYLHIEDIEDTMVSNLVGMKVYDQLLKESFIDKHPVVTFHQETDSIYQNVDSDRLIQVVGKGKPLHTVKRENLPDAVVWNPWVDKSAGMGDFEPKDGFKNMVCVEPGHVSDFVVLPPGQKWSAAQILSKQELNYQAIEP</sequence>
<evidence type="ECO:0000256" key="3">
    <source>
        <dbReference type="ARBA" id="ARBA00012083"/>
    </source>
</evidence>
<dbReference type="SUPFAM" id="SSF74650">
    <property type="entry name" value="Galactose mutarotase-like"/>
    <property type="match status" value="1"/>
</dbReference>
<dbReference type="GO" id="GO:0030246">
    <property type="term" value="F:carbohydrate binding"/>
    <property type="evidence" value="ECO:0007669"/>
    <property type="project" value="UniProtKB-UniRule"/>
</dbReference>
<evidence type="ECO:0000256" key="6">
    <source>
        <dbReference type="PIRSR" id="PIRSR016020-1"/>
    </source>
</evidence>
<dbReference type="FunFam" id="2.70.98.10:FF:000023">
    <property type="entry name" value="Glucose-6-phosphate 1-epimerase"/>
    <property type="match status" value="1"/>
</dbReference>
<dbReference type="InterPro" id="IPR011013">
    <property type="entry name" value="Gal_mutarotase_sf_dom"/>
</dbReference>
<comment type="catalytic activity">
    <reaction evidence="1">
        <text>alpha-D-glucose 6-phosphate = beta-D-glucose 6-phosphate</text>
        <dbReference type="Rhea" id="RHEA:16249"/>
        <dbReference type="ChEBI" id="CHEBI:58225"/>
        <dbReference type="ChEBI" id="CHEBI:58247"/>
        <dbReference type="EC" id="5.1.3.15"/>
    </reaction>
</comment>
<reference evidence="8 9" key="1">
    <citation type="submission" date="2015-10" db="EMBL/GenBank/DDBJ databases">
        <title>Draft genomes sequences of Candida glabrata isolates 1A, 1B, 2A, 2B, 3A and 3B.</title>
        <authorList>
            <person name="Haavelsrud O.E."/>
            <person name="Gaustad P."/>
        </authorList>
    </citation>
    <scope>NUCLEOTIDE SEQUENCE [LARGE SCALE GENOMIC DNA]</scope>
    <source>
        <strain evidence="8">910700640</strain>
    </source>
</reference>
<organism evidence="8 9">
    <name type="scientific">Candida glabrata</name>
    <name type="common">Yeast</name>
    <name type="synonym">Torulopsis glabrata</name>
    <dbReference type="NCBI Taxonomy" id="5478"/>
    <lineage>
        <taxon>Eukaryota</taxon>
        <taxon>Fungi</taxon>
        <taxon>Dikarya</taxon>
        <taxon>Ascomycota</taxon>
        <taxon>Saccharomycotina</taxon>
        <taxon>Saccharomycetes</taxon>
        <taxon>Saccharomycetales</taxon>
        <taxon>Saccharomycetaceae</taxon>
        <taxon>Nakaseomyces</taxon>
    </lineage>
</organism>
<accession>A0A0W0DCE7</accession>
<evidence type="ECO:0000256" key="4">
    <source>
        <dbReference type="ARBA" id="ARBA00023235"/>
    </source>
</evidence>
<proteinExistence type="inferred from homology"/>
<dbReference type="InterPro" id="IPR025532">
    <property type="entry name" value="G6P_1-epimerase"/>
</dbReference>
<feature type="active site" evidence="6">
    <location>
        <position position="263"/>
    </location>
</feature>
<evidence type="ECO:0000313" key="9">
    <source>
        <dbReference type="Proteomes" id="UP000054886"/>
    </source>
</evidence>
<feature type="binding site" evidence="7">
    <location>
        <position position="57"/>
    </location>
    <ligand>
        <name>substrate</name>
    </ligand>
</feature>
<dbReference type="GO" id="GO:0005975">
    <property type="term" value="P:carbohydrate metabolic process"/>
    <property type="evidence" value="ECO:0007669"/>
    <property type="project" value="InterPro"/>
</dbReference>
<dbReference type="VEuPathDB" id="FungiDB:GWK60_K03135"/>
<name>A0A0W0DCE7_CANGB</name>
<dbReference type="PhylomeDB" id="A0A0W0DCE7"/>
<dbReference type="PANTHER" id="PTHR11122">
    <property type="entry name" value="APOSPORY-ASSOCIATED PROTEIN C-RELATED"/>
    <property type="match status" value="1"/>
</dbReference>
<feature type="binding site" evidence="7">
    <location>
        <position position="86"/>
    </location>
    <ligand>
        <name>substrate</name>
    </ligand>
</feature>
<dbReference type="AlphaFoldDB" id="A0A0W0DCE7"/>
<dbReference type="PANTHER" id="PTHR11122:SF13">
    <property type="entry name" value="GLUCOSE-6-PHOSPHATE 1-EPIMERASE"/>
    <property type="match status" value="1"/>
</dbReference>
<comment type="similarity">
    <text evidence="2 5">Belongs to the glucose-6-phosphate 1-epimerase family.</text>
</comment>
<keyword evidence="4 5" id="KW-0413">Isomerase</keyword>
<dbReference type="VEuPathDB" id="FungiDB:CAGL0K03289g"/>
<dbReference type="GO" id="GO:0005737">
    <property type="term" value="C:cytoplasm"/>
    <property type="evidence" value="ECO:0007669"/>
    <property type="project" value="TreeGrafter"/>
</dbReference>
<evidence type="ECO:0000256" key="2">
    <source>
        <dbReference type="ARBA" id="ARBA00005866"/>
    </source>
</evidence>
<dbReference type="Proteomes" id="UP000054886">
    <property type="component" value="Unassembled WGS sequence"/>
</dbReference>
<dbReference type="CDD" id="cd09020">
    <property type="entry name" value="D-hex-6-P-epi_like"/>
    <property type="match status" value="1"/>
</dbReference>
<dbReference type="Pfam" id="PF01263">
    <property type="entry name" value="Aldose_epim"/>
    <property type="match status" value="1"/>
</dbReference>
<dbReference type="Gene3D" id="2.70.98.10">
    <property type="match status" value="1"/>
</dbReference>
<evidence type="ECO:0000313" key="8">
    <source>
        <dbReference type="EMBL" id="KTA96492.1"/>
    </source>
</evidence>
<gene>
    <name evidence="8" type="ORF">AO440_003393</name>
</gene>
<dbReference type="VEuPathDB" id="FungiDB:B1J91_K03289g"/>
<evidence type="ECO:0000256" key="7">
    <source>
        <dbReference type="PIRSR" id="PIRSR016020-2"/>
    </source>
</evidence>
<feature type="active site" evidence="6">
    <location>
        <position position="158"/>
    </location>
</feature>
<comment type="function">
    <text evidence="5">Catalyzes the interconversion between the alpha and beta anomers from at least three hexose 6-phosphate sugars (Glc6P, Gal6P, and Man6P).</text>
</comment>
<dbReference type="PIRSF" id="PIRSF016020">
    <property type="entry name" value="PHexose_mutarotase"/>
    <property type="match status" value="1"/>
</dbReference>
<feature type="binding site" evidence="7">
    <location>
        <position position="81"/>
    </location>
    <ligand>
        <name>substrate</name>
    </ligand>
</feature>
<dbReference type="OMA" id="TQALHSY"/>
<protein>
    <recommendedName>
        <fullName evidence="3 5">Glucose-6-phosphate 1-epimerase</fullName>
        <ecNumber evidence="3 5">5.1.3.15</ecNumber>
    </recommendedName>
</protein>
<dbReference type="InterPro" id="IPR008183">
    <property type="entry name" value="Aldose_1/G6P_1-epimerase"/>
</dbReference>
<evidence type="ECO:0000256" key="1">
    <source>
        <dbReference type="ARBA" id="ARBA00001096"/>
    </source>
</evidence>
<dbReference type="InterPro" id="IPR014718">
    <property type="entry name" value="GH-type_carb-bd"/>
</dbReference>
<dbReference type="EMBL" id="LLZZ01000172">
    <property type="protein sequence ID" value="KTA96492.1"/>
    <property type="molecule type" value="Genomic_DNA"/>
</dbReference>
<evidence type="ECO:0000256" key="5">
    <source>
        <dbReference type="PIRNR" id="PIRNR016020"/>
    </source>
</evidence>
<dbReference type="GO" id="GO:0047938">
    <property type="term" value="F:glucose-6-phosphate 1-epimerase activity"/>
    <property type="evidence" value="ECO:0007669"/>
    <property type="project" value="UniProtKB-UniRule"/>
</dbReference>
<comment type="caution">
    <text evidence="8">The sequence shown here is derived from an EMBL/GenBank/DDBJ whole genome shotgun (WGS) entry which is preliminary data.</text>
</comment>
<dbReference type="EC" id="5.1.3.15" evidence="3 5"/>